<reference evidence="4" key="2">
    <citation type="journal article" date="2019" name="Int. J. Syst. Evol. Microbiol.">
        <title>The Global Catalogue of Microorganisms (GCM) 10K type strain sequencing project: providing services to taxonomists for standard genome sequencing and annotation.</title>
        <authorList>
            <consortium name="The Broad Institute Genomics Platform"/>
            <consortium name="The Broad Institute Genome Sequencing Center for Infectious Disease"/>
            <person name="Wu L."/>
            <person name="Ma J."/>
        </authorList>
    </citation>
    <scope>NUCLEOTIDE SEQUENCE [LARGE SCALE GENOMIC DNA]</scope>
    <source>
        <strain evidence="4">CGMCC 1.18437</strain>
    </source>
</reference>
<evidence type="ECO:0000313" key="2">
    <source>
        <dbReference type="EMBL" id="MBB5378808.1"/>
    </source>
</evidence>
<protein>
    <submittedName>
        <fullName evidence="2">Uncharacterized protein</fullName>
    </submittedName>
</protein>
<reference evidence="1" key="1">
    <citation type="journal article" date="2014" name="Int. J. Syst. Evol. Microbiol.">
        <title>Complete genome of a new Firmicutes species belonging to the dominant human colonic microbiota ('Ruminococcus bicirculans') reveals two chromosomes and a selective capacity to utilize plant glucans.</title>
        <authorList>
            <consortium name="NISC Comparative Sequencing Program"/>
            <person name="Wegmann U."/>
            <person name="Louis P."/>
            <person name="Goesmann A."/>
            <person name="Henrissat B."/>
            <person name="Duncan S.H."/>
            <person name="Flint H.J."/>
        </authorList>
    </citation>
    <scope>NUCLEOTIDE SEQUENCE</scope>
    <source>
        <strain evidence="1">CGMCC 1.18437</strain>
    </source>
</reference>
<evidence type="ECO:0000313" key="4">
    <source>
        <dbReference type="Proteomes" id="UP000619376"/>
    </source>
</evidence>
<gene>
    <name evidence="1" type="ORF">GCM10017781_41030</name>
    <name evidence="2" type="ORF">HNQ07_004315</name>
</gene>
<comment type="caution">
    <text evidence="2">The sequence shown here is derived from an EMBL/GenBank/DDBJ whole genome shotgun (WGS) entry which is preliminary data.</text>
</comment>
<reference evidence="2 3" key="3">
    <citation type="submission" date="2020-08" db="EMBL/GenBank/DDBJ databases">
        <title>Genomic Encyclopedia of Type Strains, Phase IV (KMG-IV): sequencing the most valuable type-strain genomes for metagenomic binning, comparative biology and taxonomic classification.</title>
        <authorList>
            <person name="Goeker M."/>
        </authorList>
    </citation>
    <scope>NUCLEOTIDE SEQUENCE [LARGE SCALE GENOMIC DNA]</scope>
    <source>
        <strain evidence="2 3">DSM 27521</strain>
    </source>
</reference>
<dbReference type="EMBL" id="JACHFK010000015">
    <property type="protein sequence ID" value="MBB5378808.1"/>
    <property type="molecule type" value="Genomic_DNA"/>
</dbReference>
<evidence type="ECO:0000313" key="3">
    <source>
        <dbReference type="Proteomes" id="UP000539473"/>
    </source>
</evidence>
<dbReference type="AlphaFoldDB" id="A0A7W8KJ97"/>
<name>A0A7W8KJ97_9DEIO</name>
<dbReference type="RefSeq" id="WP_184115585.1">
    <property type="nucleotide sequence ID" value="NZ_BNAJ01000014.1"/>
</dbReference>
<evidence type="ECO:0000313" key="1">
    <source>
        <dbReference type="EMBL" id="GHF60615.1"/>
    </source>
</evidence>
<keyword evidence="4" id="KW-1185">Reference proteome</keyword>
<organism evidence="2 3">
    <name type="scientific">Deinococcus metalli</name>
    <dbReference type="NCBI Taxonomy" id="1141878"/>
    <lineage>
        <taxon>Bacteria</taxon>
        <taxon>Thermotogati</taxon>
        <taxon>Deinococcota</taxon>
        <taxon>Deinococci</taxon>
        <taxon>Deinococcales</taxon>
        <taxon>Deinococcaceae</taxon>
        <taxon>Deinococcus</taxon>
    </lineage>
</organism>
<sequence>MTRFLEYTLREQAGDVLVFEDITGHERRVAFKILDVSRPGTPPLYGVHLTSGAWLALDHAGQFRPLNLTPQRNEIDALTLFLSFVRRAGVLYDQTDQVAV</sequence>
<dbReference type="Proteomes" id="UP000539473">
    <property type="component" value="Unassembled WGS sequence"/>
</dbReference>
<dbReference type="Proteomes" id="UP000619376">
    <property type="component" value="Unassembled WGS sequence"/>
</dbReference>
<accession>A0A7W8KJ97</accession>
<proteinExistence type="predicted"/>
<dbReference type="EMBL" id="BNAJ01000014">
    <property type="protein sequence ID" value="GHF60615.1"/>
    <property type="molecule type" value="Genomic_DNA"/>
</dbReference>
<reference evidence="1" key="4">
    <citation type="submission" date="2024-05" db="EMBL/GenBank/DDBJ databases">
        <authorList>
            <person name="Sun Q."/>
            <person name="Zhou Y."/>
        </authorList>
    </citation>
    <scope>NUCLEOTIDE SEQUENCE</scope>
    <source>
        <strain evidence="1">CGMCC 1.18437</strain>
    </source>
</reference>